<dbReference type="EMBL" id="CAJVPJ010003905">
    <property type="protein sequence ID" value="CAG8646131.1"/>
    <property type="molecule type" value="Genomic_DNA"/>
</dbReference>
<dbReference type="OrthoDB" id="2432117at2759"/>
<dbReference type="AlphaFoldDB" id="A0A9N9DRG7"/>
<organism evidence="1 2">
    <name type="scientific">Paraglomus occultum</name>
    <dbReference type="NCBI Taxonomy" id="144539"/>
    <lineage>
        <taxon>Eukaryota</taxon>
        <taxon>Fungi</taxon>
        <taxon>Fungi incertae sedis</taxon>
        <taxon>Mucoromycota</taxon>
        <taxon>Glomeromycotina</taxon>
        <taxon>Glomeromycetes</taxon>
        <taxon>Paraglomerales</taxon>
        <taxon>Paraglomeraceae</taxon>
        <taxon>Paraglomus</taxon>
    </lineage>
</organism>
<name>A0A9N9DRG7_9GLOM</name>
<sequence length="289" mass="33429">EFGEFALLDNMDSRERYLFEYSKKYPTASYEQAIEAYEKQQARHVSRSLGKKQPEIDLNTFAMKMDVVEYAFEHQDKHDQNNTVNAFLKFLQEECINRWTPDCNYYSPYVSVVQASGMGKSAMIKLISDRVFVVYCCLRNVQKQELDLGYPKSSSITPILLLDHKLTKTLDNGVEISVHPENIHLQFLGACISIDLLATSSSVTPSGWFDFQKDPSFWSQIHALMEKLKNEIPEPQSEIELQDERLSSEFLSTKLRYTFTSYLFKTLTHTSKLSTSLSNHYLSYQNEQS</sequence>
<gene>
    <name evidence="1" type="ORF">POCULU_LOCUS9692</name>
</gene>
<evidence type="ECO:0000313" key="2">
    <source>
        <dbReference type="Proteomes" id="UP000789572"/>
    </source>
</evidence>
<dbReference type="PANTHER" id="PTHR33266:SF1">
    <property type="entry name" value="F-BOX DOMAIN-CONTAINING PROTEIN"/>
    <property type="match status" value="1"/>
</dbReference>
<proteinExistence type="predicted"/>
<keyword evidence="2" id="KW-1185">Reference proteome</keyword>
<protein>
    <submittedName>
        <fullName evidence="1">5750_t:CDS:1</fullName>
    </submittedName>
</protein>
<accession>A0A9N9DRG7</accession>
<feature type="non-terminal residue" evidence="1">
    <location>
        <position position="1"/>
    </location>
</feature>
<dbReference type="Proteomes" id="UP000789572">
    <property type="component" value="Unassembled WGS sequence"/>
</dbReference>
<dbReference type="PANTHER" id="PTHR33266">
    <property type="entry name" value="CHROMOSOME 15, WHOLE GENOME SHOTGUN SEQUENCE"/>
    <property type="match status" value="1"/>
</dbReference>
<evidence type="ECO:0000313" key="1">
    <source>
        <dbReference type="EMBL" id="CAG8646131.1"/>
    </source>
</evidence>
<comment type="caution">
    <text evidence="1">The sequence shown here is derived from an EMBL/GenBank/DDBJ whole genome shotgun (WGS) entry which is preliminary data.</text>
</comment>
<reference evidence="1" key="1">
    <citation type="submission" date="2021-06" db="EMBL/GenBank/DDBJ databases">
        <authorList>
            <person name="Kallberg Y."/>
            <person name="Tangrot J."/>
            <person name="Rosling A."/>
        </authorList>
    </citation>
    <scope>NUCLEOTIDE SEQUENCE</scope>
    <source>
        <strain evidence="1">IA702</strain>
    </source>
</reference>